<keyword evidence="4" id="KW-0539">Nucleus</keyword>
<accession>A0AA88H779</accession>
<comment type="subcellular location">
    <subcellularLocation>
        <location evidence="2">Cytoplasm</location>
    </subcellularLocation>
    <subcellularLocation>
        <location evidence="1">Nucleus</location>
    </subcellularLocation>
</comment>
<dbReference type="PANTHER" id="PTHR31661:SF1">
    <property type="entry name" value="CDAN1-INTERACTING NUCLEASE 1"/>
    <property type="match status" value="1"/>
</dbReference>
<name>A0AA88H779_ARTSF</name>
<sequence length="294" mass="33680">MFMENSILSPEIIGQIRSVIAKKKPKSVNDLTSEFSDIPKKTLMSIYSLEIQRRTKYQHFILSQPGTIQAMYNRYVAAIKNNEEPGILLRISAEAKLPPTVVARRILEQYLLTVTNASKAVIKATVSANLKNSSLIQDRDLALEVYLCVLNDDCYGPIADVLKMTIGLEYEVLLKKRLAENNIPFSDEHKLRHQGFDKTPDVKLDIPIGVDGRVINWIESKALFADEKLHQQYLKDQLWPYWNRFGPGMVIYWFGYELSIRKNTSSSNAARILVRHDFPEKCLVLTPDLILNKR</sequence>
<evidence type="ECO:0000256" key="1">
    <source>
        <dbReference type="ARBA" id="ARBA00004123"/>
    </source>
</evidence>
<evidence type="ECO:0000313" key="6">
    <source>
        <dbReference type="EMBL" id="KAK2701469.1"/>
    </source>
</evidence>
<evidence type="ECO:0000256" key="3">
    <source>
        <dbReference type="ARBA" id="ARBA00022490"/>
    </source>
</evidence>
<gene>
    <name evidence="6" type="ORF">QYM36_019884</name>
</gene>
<dbReference type="Proteomes" id="UP001187531">
    <property type="component" value="Unassembled WGS sequence"/>
</dbReference>
<evidence type="ECO:0000313" key="7">
    <source>
        <dbReference type="Proteomes" id="UP001187531"/>
    </source>
</evidence>
<proteinExistence type="predicted"/>
<evidence type="ECO:0000256" key="2">
    <source>
        <dbReference type="ARBA" id="ARBA00004496"/>
    </source>
</evidence>
<dbReference type="GO" id="GO:0005737">
    <property type="term" value="C:cytoplasm"/>
    <property type="evidence" value="ECO:0007669"/>
    <property type="project" value="UniProtKB-SubCell"/>
</dbReference>
<protein>
    <recommendedName>
        <fullName evidence="5">CDAN1-interacting nuclease 1</fullName>
    </recommendedName>
</protein>
<dbReference type="PANTHER" id="PTHR31661">
    <property type="entry name" value="SIMILAR TO CDNA SEQUENCE BC052040"/>
    <property type="match status" value="1"/>
</dbReference>
<comment type="caution">
    <text evidence="6">The sequence shown here is derived from an EMBL/GenBank/DDBJ whole genome shotgun (WGS) entry which is preliminary data.</text>
</comment>
<dbReference type="AlphaFoldDB" id="A0AA88H779"/>
<keyword evidence="7" id="KW-1185">Reference proteome</keyword>
<dbReference type="InterPro" id="IPR029404">
    <property type="entry name" value="CDIN1"/>
</dbReference>
<evidence type="ECO:0000256" key="5">
    <source>
        <dbReference type="ARBA" id="ARBA00023480"/>
    </source>
</evidence>
<keyword evidence="3" id="KW-0963">Cytoplasm</keyword>
<organism evidence="6 7">
    <name type="scientific">Artemia franciscana</name>
    <name type="common">Brine shrimp</name>
    <name type="synonym">Artemia sanfranciscana</name>
    <dbReference type="NCBI Taxonomy" id="6661"/>
    <lineage>
        <taxon>Eukaryota</taxon>
        <taxon>Metazoa</taxon>
        <taxon>Ecdysozoa</taxon>
        <taxon>Arthropoda</taxon>
        <taxon>Crustacea</taxon>
        <taxon>Branchiopoda</taxon>
        <taxon>Anostraca</taxon>
        <taxon>Artemiidae</taxon>
        <taxon>Artemia</taxon>
    </lineage>
</organism>
<dbReference type="Pfam" id="PF14811">
    <property type="entry name" value="TPD"/>
    <property type="match status" value="1"/>
</dbReference>
<dbReference type="EMBL" id="JAVRJZ010004678">
    <property type="protein sequence ID" value="KAK2701469.1"/>
    <property type="molecule type" value="Genomic_DNA"/>
</dbReference>
<evidence type="ECO:0000256" key="4">
    <source>
        <dbReference type="ARBA" id="ARBA00023242"/>
    </source>
</evidence>
<dbReference type="GO" id="GO:0005634">
    <property type="term" value="C:nucleus"/>
    <property type="evidence" value="ECO:0007669"/>
    <property type="project" value="UniProtKB-SubCell"/>
</dbReference>
<reference evidence="6" key="1">
    <citation type="submission" date="2023-07" db="EMBL/GenBank/DDBJ databases">
        <title>Chromosome-level genome assembly of Artemia franciscana.</title>
        <authorList>
            <person name="Jo E."/>
        </authorList>
    </citation>
    <scope>NUCLEOTIDE SEQUENCE</scope>
    <source>
        <tissue evidence="6">Whole body</tissue>
    </source>
</reference>